<name>A0A5C6E3M1_9BACT</name>
<evidence type="ECO:0000259" key="6">
    <source>
        <dbReference type="PROSITE" id="PS51794"/>
    </source>
</evidence>
<dbReference type="EMBL" id="SJPY01000003">
    <property type="protein sequence ID" value="TWU43488.1"/>
    <property type="molecule type" value="Genomic_DNA"/>
</dbReference>
<dbReference type="PANTHER" id="PTHR34185:SF1">
    <property type="entry name" value="DIADENYLATE CYCLASE"/>
    <property type="match status" value="1"/>
</dbReference>
<dbReference type="PANTHER" id="PTHR34185">
    <property type="entry name" value="DIADENYLATE CYCLASE"/>
    <property type="match status" value="1"/>
</dbReference>
<dbReference type="Gene3D" id="3.40.1700.10">
    <property type="entry name" value="DNA integrity scanning protein, DisA, N-terminal domain"/>
    <property type="match status" value="1"/>
</dbReference>
<evidence type="ECO:0000313" key="7">
    <source>
        <dbReference type="EMBL" id="TWU43488.1"/>
    </source>
</evidence>
<organism evidence="7 8">
    <name type="scientific">Novipirellula aureliae</name>
    <dbReference type="NCBI Taxonomy" id="2527966"/>
    <lineage>
        <taxon>Bacteria</taxon>
        <taxon>Pseudomonadati</taxon>
        <taxon>Planctomycetota</taxon>
        <taxon>Planctomycetia</taxon>
        <taxon>Pirellulales</taxon>
        <taxon>Pirellulaceae</taxon>
        <taxon>Novipirellula</taxon>
    </lineage>
</organism>
<dbReference type="InterPro" id="IPR014499">
    <property type="entry name" value="DAC_DacZ"/>
</dbReference>
<evidence type="ECO:0000256" key="1">
    <source>
        <dbReference type="ARBA" id="ARBA00000877"/>
    </source>
</evidence>
<keyword evidence="3" id="KW-0548">Nucleotidyltransferase</keyword>
<gene>
    <name evidence="7" type="ORF">Q31b_25290</name>
</gene>
<protein>
    <submittedName>
        <fullName evidence="7">DisA bacterial checkpoint controller nucleotide-binding protein</fullName>
    </submittedName>
</protein>
<dbReference type="InterPro" id="IPR048544">
    <property type="entry name" value="DacZ_P"/>
</dbReference>
<keyword evidence="4" id="KW-0547">Nucleotide-binding</keyword>
<evidence type="ECO:0000256" key="4">
    <source>
        <dbReference type="ARBA" id="ARBA00022741"/>
    </source>
</evidence>
<dbReference type="InterPro" id="IPR003390">
    <property type="entry name" value="DNA_integrity_scan_DisA_N"/>
</dbReference>
<dbReference type="Proteomes" id="UP000315471">
    <property type="component" value="Unassembled WGS sequence"/>
</dbReference>
<reference evidence="7 8" key="1">
    <citation type="submission" date="2019-02" db="EMBL/GenBank/DDBJ databases">
        <title>Deep-cultivation of Planctomycetes and their phenomic and genomic characterization uncovers novel biology.</title>
        <authorList>
            <person name="Wiegand S."/>
            <person name="Jogler M."/>
            <person name="Boedeker C."/>
            <person name="Pinto D."/>
            <person name="Vollmers J."/>
            <person name="Rivas-Marin E."/>
            <person name="Kohn T."/>
            <person name="Peeters S.H."/>
            <person name="Heuer A."/>
            <person name="Rast P."/>
            <person name="Oberbeckmann S."/>
            <person name="Bunk B."/>
            <person name="Jeske O."/>
            <person name="Meyerdierks A."/>
            <person name="Storesund J.E."/>
            <person name="Kallscheuer N."/>
            <person name="Luecker S."/>
            <person name="Lage O.M."/>
            <person name="Pohl T."/>
            <person name="Merkel B.J."/>
            <person name="Hornburger P."/>
            <person name="Mueller R.-W."/>
            <person name="Bruemmer F."/>
            <person name="Labrenz M."/>
            <person name="Spormann A.M."/>
            <person name="Op Den Camp H."/>
            <person name="Overmann J."/>
            <person name="Amann R."/>
            <person name="Jetten M.S.M."/>
            <person name="Mascher T."/>
            <person name="Medema M.H."/>
            <person name="Devos D.P."/>
            <person name="Kaster A.-K."/>
            <person name="Ovreas L."/>
            <person name="Rohde M."/>
            <person name="Galperin M.Y."/>
            <person name="Jogler C."/>
        </authorList>
    </citation>
    <scope>NUCLEOTIDE SEQUENCE [LARGE SCALE GENOMIC DNA]</scope>
    <source>
        <strain evidence="7 8">Q31b</strain>
    </source>
</reference>
<proteinExistence type="inferred from homology"/>
<dbReference type="Gene3D" id="3.40.1380.20">
    <property type="entry name" value="Pyruvate kinase, C-terminal domain"/>
    <property type="match status" value="1"/>
</dbReference>
<dbReference type="GO" id="GO:0106408">
    <property type="term" value="F:diadenylate cyclase activity"/>
    <property type="evidence" value="ECO:0007669"/>
    <property type="project" value="UniProtKB-EC"/>
</dbReference>
<dbReference type="InterPro" id="IPR036888">
    <property type="entry name" value="DNA_integrity_DisA_N_sf"/>
</dbReference>
<keyword evidence="2" id="KW-0808">Transferase</keyword>
<dbReference type="SUPFAM" id="SSF143597">
    <property type="entry name" value="YojJ-like"/>
    <property type="match status" value="1"/>
</dbReference>
<keyword evidence="5" id="KW-0067">ATP-binding</keyword>
<dbReference type="GO" id="GO:0005524">
    <property type="term" value="F:ATP binding"/>
    <property type="evidence" value="ECO:0007669"/>
    <property type="project" value="UniProtKB-KW"/>
</dbReference>
<comment type="catalytic activity">
    <reaction evidence="1">
        <text>2 ATP = 3',3'-c-di-AMP + 2 diphosphate</text>
        <dbReference type="Rhea" id="RHEA:35655"/>
        <dbReference type="ChEBI" id="CHEBI:30616"/>
        <dbReference type="ChEBI" id="CHEBI:33019"/>
        <dbReference type="ChEBI" id="CHEBI:71500"/>
        <dbReference type="EC" id="2.7.7.85"/>
    </reaction>
</comment>
<feature type="domain" description="DAC" evidence="6">
    <location>
        <begin position="226"/>
        <end position="388"/>
    </location>
</feature>
<dbReference type="PROSITE" id="PS51794">
    <property type="entry name" value="DAC"/>
    <property type="match status" value="1"/>
</dbReference>
<dbReference type="AlphaFoldDB" id="A0A5C6E3M1"/>
<comment type="caution">
    <text evidence="7">The sequence shown here is derived from an EMBL/GenBank/DDBJ whole genome shotgun (WGS) entry which is preliminary data.</text>
</comment>
<evidence type="ECO:0000256" key="3">
    <source>
        <dbReference type="ARBA" id="ARBA00022695"/>
    </source>
</evidence>
<dbReference type="GO" id="GO:0004016">
    <property type="term" value="F:adenylate cyclase activity"/>
    <property type="evidence" value="ECO:0007669"/>
    <property type="project" value="TreeGrafter"/>
</dbReference>
<accession>A0A5C6E3M1</accession>
<evidence type="ECO:0000313" key="8">
    <source>
        <dbReference type="Proteomes" id="UP000315471"/>
    </source>
</evidence>
<dbReference type="InterPro" id="IPR050338">
    <property type="entry name" value="DisA"/>
</dbReference>
<keyword evidence="8" id="KW-1185">Reference proteome</keyword>
<dbReference type="Pfam" id="PF21755">
    <property type="entry name" value="DacZ_P"/>
    <property type="match status" value="1"/>
</dbReference>
<evidence type="ECO:0000256" key="5">
    <source>
        <dbReference type="ARBA" id="ARBA00022840"/>
    </source>
</evidence>
<dbReference type="InterPro" id="IPR036918">
    <property type="entry name" value="Pyrv_Knase_C_sf"/>
</dbReference>
<dbReference type="OrthoDB" id="9775217at2"/>
<sequence>MGSHNVSITPMQQSVYVHWSKNSLRISRAKNAKAASAAVGLGVSVGSCPTKVGSGTTVAVSSRIVHGSFALPKTCPGHLSAFPSATVLKSMTSDDSTSQTNTTQSLLRHAVSVARDCHANAIFVYSDALENQQIELDADHDCRLIYITKSSADNHRLSNHRQRYIRVPDVNLSRFGQVKIAMFLALSSNLIQRDDTVVCLTGSSEKHSIDTLFVTKVGDEFDSMAAIGTSEYLPEGVSAEVIDRIVAIAAELGSEGREGKAVGALFVIGDAERVVSLSKQLIINPFRGYSGEERNVLDPALEETVKELSTIDGAFILRGDGIIETCGAYLKTSLRDEEEYSLPRGLGARHHSAAGVTAVTNSVAVAVSESTGTVTIFANGKIVTELEKLRAGTPR</sequence>
<dbReference type="Pfam" id="PF02457">
    <property type="entry name" value="DAC"/>
    <property type="match status" value="1"/>
</dbReference>
<evidence type="ECO:0000256" key="2">
    <source>
        <dbReference type="ARBA" id="ARBA00022679"/>
    </source>
</evidence>
<dbReference type="HAMAP" id="MF_00840">
    <property type="entry name" value="DacZ"/>
    <property type="match status" value="1"/>
</dbReference>